<reference evidence="1" key="1">
    <citation type="submission" date="2016-11" db="EMBL/GenBank/DDBJ databases">
        <authorList>
            <person name="Varghese N."/>
            <person name="Submissions S."/>
        </authorList>
    </citation>
    <scope>NUCLEOTIDE SEQUENCE [LARGE SCALE GENOMIC DNA]</scope>
    <source>
        <strain evidence="1">DSM 16785</strain>
    </source>
</reference>
<keyword evidence="2" id="KW-1185">Reference proteome</keyword>
<dbReference type="STRING" id="1122195.SAMN02745164_01707"/>
<evidence type="ECO:0000313" key="2">
    <source>
        <dbReference type="Proteomes" id="UP000184334"/>
    </source>
</evidence>
<name>A0A1M4YLM1_MARH1</name>
<dbReference type="EMBL" id="FQUI01000032">
    <property type="protein sequence ID" value="SHF06699.1"/>
    <property type="molecule type" value="Genomic_DNA"/>
</dbReference>
<accession>A0A1M4YLM1</accession>
<sequence length="45" mass="5103">MNNSTIVFNQKNYQLLNLVSDIESGIIALPDIQRPLFGTKLKLEI</sequence>
<evidence type="ECO:0000313" key="1">
    <source>
        <dbReference type="EMBL" id="SHF06699.1"/>
    </source>
</evidence>
<dbReference type="RefSeq" id="WP_159429513.1">
    <property type="nucleotide sequence ID" value="NZ_FQUI01000032.1"/>
</dbReference>
<organism evidence="1 2">
    <name type="scientific">Marinitoga hydrogenitolerans (strain DSM 16785 / JCM 12826 / AT1271)</name>
    <dbReference type="NCBI Taxonomy" id="1122195"/>
    <lineage>
        <taxon>Bacteria</taxon>
        <taxon>Thermotogati</taxon>
        <taxon>Thermotogota</taxon>
        <taxon>Thermotogae</taxon>
        <taxon>Petrotogales</taxon>
        <taxon>Petrotogaceae</taxon>
        <taxon>Marinitoga</taxon>
    </lineage>
</organism>
<proteinExistence type="predicted"/>
<dbReference type="Proteomes" id="UP000184334">
    <property type="component" value="Unassembled WGS sequence"/>
</dbReference>
<dbReference type="AlphaFoldDB" id="A0A1M4YLM1"/>
<comment type="caution">
    <text evidence="1">The sequence shown here is derived from an EMBL/GenBank/DDBJ whole genome shotgun (WGS) entry which is preliminary data.</text>
</comment>
<protein>
    <submittedName>
        <fullName evidence="1">Uncharacterized protein</fullName>
    </submittedName>
</protein>
<gene>
    <name evidence="1" type="ORF">SAMN02745164_01707</name>
</gene>